<accession>A0A8J3T6E6</accession>
<comment type="caution">
    <text evidence="1">The sequence shown here is derived from an EMBL/GenBank/DDBJ whole genome shotgun (WGS) entry which is preliminary data.</text>
</comment>
<gene>
    <name evidence="1" type="ORF">Pta02_72590</name>
</gene>
<dbReference type="Proteomes" id="UP000634476">
    <property type="component" value="Unassembled WGS sequence"/>
</dbReference>
<dbReference type="EMBL" id="BOOK01000065">
    <property type="protein sequence ID" value="GII05251.1"/>
    <property type="molecule type" value="Genomic_DNA"/>
</dbReference>
<organism evidence="1 2">
    <name type="scientific">Planobispora takensis</name>
    <dbReference type="NCBI Taxonomy" id="1367882"/>
    <lineage>
        <taxon>Bacteria</taxon>
        <taxon>Bacillati</taxon>
        <taxon>Actinomycetota</taxon>
        <taxon>Actinomycetes</taxon>
        <taxon>Streptosporangiales</taxon>
        <taxon>Streptosporangiaceae</taxon>
        <taxon>Planobispora</taxon>
    </lineage>
</organism>
<evidence type="ECO:0000313" key="2">
    <source>
        <dbReference type="Proteomes" id="UP000634476"/>
    </source>
</evidence>
<evidence type="ECO:0000313" key="1">
    <source>
        <dbReference type="EMBL" id="GII05251.1"/>
    </source>
</evidence>
<reference evidence="1" key="1">
    <citation type="submission" date="2021-01" db="EMBL/GenBank/DDBJ databases">
        <title>Whole genome shotgun sequence of Planobispora takensis NBRC 109077.</title>
        <authorList>
            <person name="Komaki H."/>
            <person name="Tamura T."/>
        </authorList>
    </citation>
    <scope>NUCLEOTIDE SEQUENCE</scope>
    <source>
        <strain evidence="1">NBRC 109077</strain>
    </source>
</reference>
<protein>
    <submittedName>
        <fullName evidence="1">Uncharacterized protein</fullName>
    </submittedName>
</protein>
<dbReference type="AlphaFoldDB" id="A0A8J3T6E6"/>
<proteinExistence type="predicted"/>
<name>A0A8J3T6E6_9ACTN</name>
<sequence length="77" mass="8330">MGGAALRHSPNLAACAGPAWRALNAVLYAGLDFHSCGCNGPGFRPRTPREVRERLQVAARREISVREAIALPDPYET</sequence>
<keyword evidence="2" id="KW-1185">Reference proteome</keyword>